<sequence length="527" mass="58033">MAPILTSGQDFKAEQASRYAGNVPSPPDPRVVAPRDQASSAALRDISMSEPLFPVPHGSAPSRQVDQSSSQINSPTRKRRPSLLTGTDRMRELTEVLEDLERQHNAIVVGASAAPDTHSETLSPVVALAPPLQVLRQREARFIRGARRFLDLIQAPILRDLLGKAVPLRAGSDIGTMSTLEHGLAYDLKSSESRTLPPLLELYYDEAGEVKLQGESLVNLDYWYTEEVSVRMLQEDQGLEVPVPDDVFHAEYLHKRALIEVALDRHIDEAERLRTQCIAAGLDLNAGMRVYEDSEGDLSEVLVEYHEDDVHSLSDPGPLIQPLEVGSSERLRTGGLTPAARSILGLARMNEHVSRWIVDVETPADESSQQLLLQHVEIVDDANEPRSMGMQSDNVALQPTVRHNPVGLSGQQPIQYDHVGVNCGVTDLLQNVVASIDGTVDSAWVDISKEEVAEALERLEGLDLATAPFPQQEARTSRRARDSWGQDTKDTNSTMTFKNRWSVLLDDTLANARAWMAKFLTAAPVTP</sequence>
<gene>
    <name evidence="2" type="ORF">B0A48_17658</name>
</gene>
<dbReference type="AlphaFoldDB" id="A0A1V8SB77"/>
<feature type="compositionally biased region" description="Basic and acidic residues" evidence="1">
    <location>
        <begin position="475"/>
        <end position="490"/>
    </location>
</feature>
<dbReference type="EMBL" id="NAJO01000067">
    <property type="protein sequence ID" value="OQN96406.1"/>
    <property type="molecule type" value="Genomic_DNA"/>
</dbReference>
<feature type="region of interest" description="Disordered" evidence="1">
    <location>
        <begin position="467"/>
        <end position="491"/>
    </location>
</feature>
<organism evidence="2 3">
    <name type="scientific">Cryoendolithus antarcticus</name>
    <dbReference type="NCBI Taxonomy" id="1507870"/>
    <lineage>
        <taxon>Eukaryota</taxon>
        <taxon>Fungi</taxon>
        <taxon>Dikarya</taxon>
        <taxon>Ascomycota</taxon>
        <taxon>Pezizomycotina</taxon>
        <taxon>Dothideomycetes</taxon>
        <taxon>Dothideomycetidae</taxon>
        <taxon>Cladosporiales</taxon>
        <taxon>Cladosporiaceae</taxon>
        <taxon>Cryoendolithus</taxon>
    </lineage>
</organism>
<comment type="caution">
    <text evidence="2">The sequence shown here is derived from an EMBL/GenBank/DDBJ whole genome shotgun (WGS) entry which is preliminary data.</text>
</comment>
<feature type="compositionally biased region" description="Polar residues" evidence="1">
    <location>
        <begin position="61"/>
        <end position="75"/>
    </location>
</feature>
<reference evidence="3" key="1">
    <citation type="submission" date="2017-03" db="EMBL/GenBank/DDBJ databases">
        <title>Genomes of endolithic fungi from Antarctica.</title>
        <authorList>
            <person name="Coleine C."/>
            <person name="Masonjones S."/>
            <person name="Stajich J.E."/>
        </authorList>
    </citation>
    <scope>NUCLEOTIDE SEQUENCE [LARGE SCALE GENOMIC DNA]</scope>
    <source>
        <strain evidence="3">CCFEE 5527</strain>
    </source>
</reference>
<dbReference type="Proteomes" id="UP000192596">
    <property type="component" value="Unassembled WGS sequence"/>
</dbReference>
<evidence type="ECO:0000313" key="3">
    <source>
        <dbReference type="Proteomes" id="UP000192596"/>
    </source>
</evidence>
<dbReference type="InParanoid" id="A0A1V8SB77"/>
<dbReference type="OrthoDB" id="3650368at2759"/>
<keyword evidence="3" id="KW-1185">Reference proteome</keyword>
<protein>
    <submittedName>
        <fullName evidence="2">Uncharacterized protein</fullName>
    </submittedName>
</protein>
<proteinExistence type="predicted"/>
<evidence type="ECO:0000256" key="1">
    <source>
        <dbReference type="SAM" id="MobiDB-lite"/>
    </source>
</evidence>
<name>A0A1V8SB77_9PEZI</name>
<feature type="region of interest" description="Disordered" evidence="1">
    <location>
        <begin position="1"/>
        <end position="86"/>
    </location>
</feature>
<accession>A0A1V8SB77</accession>
<evidence type="ECO:0000313" key="2">
    <source>
        <dbReference type="EMBL" id="OQN96406.1"/>
    </source>
</evidence>